<dbReference type="InterPro" id="IPR029032">
    <property type="entry name" value="AhpD-like"/>
</dbReference>
<keyword evidence="2" id="KW-0560">Oxidoreductase</keyword>
<dbReference type="InterPro" id="IPR003779">
    <property type="entry name" value="CMD-like"/>
</dbReference>
<dbReference type="PANTHER" id="PTHR35446">
    <property type="entry name" value="SI:CH211-175M2.5"/>
    <property type="match status" value="1"/>
</dbReference>
<dbReference type="InterPro" id="IPR010195">
    <property type="entry name" value="Uncharacterised_peroxidase-rel"/>
</dbReference>
<proteinExistence type="predicted"/>
<keyword evidence="2" id="KW-0575">Peroxidase</keyword>
<organism evidence="2 3">
    <name type="scientific">Mucilaginibacter gossypii</name>
    <dbReference type="NCBI Taxonomy" id="551996"/>
    <lineage>
        <taxon>Bacteria</taxon>
        <taxon>Pseudomonadati</taxon>
        <taxon>Bacteroidota</taxon>
        <taxon>Sphingobacteriia</taxon>
        <taxon>Sphingobacteriales</taxon>
        <taxon>Sphingobacteriaceae</taxon>
        <taxon>Mucilaginibacter</taxon>
    </lineage>
</organism>
<feature type="domain" description="Carboxymuconolactone decarboxylase-like" evidence="1">
    <location>
        <begin position="21"/>
        <end position="85"/>
    </location>
</feature>
<dbReference type="NCBIfam" id="TIGR01926">
    <property type="entry name" value="peroxid_rel"/>
    <property type="match status" value="1"/>
</dbReference>
<dbReference type="RefSeq" id="WP_091163135.1">
    <property type="nucleotide sequence ID" value="NZ_FNCG01000002.1"/>
</dbReference>
<dbReference type="AlphaFoldDB" id="A0A1G7RF92"/>
<dbReference type="Gene3D" id="1.20.1290.10">
    <property type="entry name" value="AhpD-like"/>
    <property type="match status" value="1"/>
</dbReference>
<dbReference type="STRING" id="551996.SAMN05192573_102225"/>
<evidence type="ECO:0000313" key="2">
    <source>
        <dbReference type="EMBL" id="SDG09422.1"/>
    </source>
</evidence>
<dbReference type="Proteomes" id="UP000199705">
    <property type="component" value="Unassembled WGS sequence"/>
</dbReference>
<name>A0A1G7RF92_9SPHI</name>
<accession>A0A1G7RF92</accession>
<protein>
    <submittedName>
        <fullName evidence="2">Uncharacterized peroxidase-related enzyme</fullName>
    </submittedName>
</protein>
<keyword evidence="3" id="KW-1185">Reference proteome</keyword>
<dbReference type="GO" id="GO:0051920">
    <property type="term" value="F:peroxiredoxin activity"/>
    <property type="evidence" value="ECO:0007669"/>
    <property type="project" value="InterPro"/>
</dbReference>
<reference evidence="3" key="1">
    <citation type="submission" date="2016-10" db="EMBL/GenBank/DDBJ databases">
        <authorList>
            <person name="Varghese N."/>
            <person name="Submissions S."/>
        </authorList>
    </citation>
    <scope>NUCLEOTIDE SEQUENCE [LARGE SCALE GENOMIC DNA]</scope>
    <source>
        <strain evidence="3">Gh-67</strain>
    </source>
</reference>
<evidence type="ECO:0000313" key="3">
    <source>
        <dbReference type="Proteomes" id="UP000199705"/>
    </source>
</evidence>
<dbReference type="Pfam" id="PF02627">
    <property type="entry name" value="CMD"/>
    <property type="match status" value="1"/>
</dbReference>
<dbReference type="SUPFAM" id="SSF69118">
    <property type="entry name" value="AhpD-like"/>
    <property type="match status" value="1"/>
</dbReference>
<gene>
    <name evidence="2" type="ORF">SAMN05192573_102225</name>
</gene>
<evidence type="ECO:0000259" key="1">
    <source>
        <dbReference type="Pfam" id="PF02627"/>
    </source>
</evidence>
<sequence>MAHIELNNDLPGIRGLMFYSPETEAPLNALAEQLLRDDNNSLSRGERELIATYVSYLNDCFFCQNVHGAVAGHYLGCNIDEIDAIKANFSTADLSPKIKALLAIAGSVQKGGKHVTTDQIEAARAEGADDKEIHDTVLIAAAFCMFNRYVDGLGTWAPRDRQIYIDRAPERAEVGYISSIFKKA</sequence>
<dbReference type="PANTHER" id="PTHR35446:SF2">
    <property type="entry name" value="CARBOXYMUCONOLACTONE DECARBOXYLASE-LIKE DOMAIN-CONTAINING PROTEIN"/>
    <property type="match status" value="1"/>
</dbReference>
<dbReference type="EMBL" id="FNCG01000002">
    <property type="protein sequence ID" value="SDG09422.1"/>
    <property type="molecule type" value="Genomic_DNA"/>
</dbReference>